<protein>
    <submittedName>
        <fullName evidence="2">Uncharacterized protein</fullName>
    </submittedName>
</protein>
<feature type="transmembrane region" description="Helical" evidence="1">
    <location>
        <begin position="20"/>
        <end position="40"/>
    </location>
</feature>
<dbReference type="PANTHER" id="PTHR12242">
    <property type="entry name" value="OS02G0130600 PROTEIN-RELATED"/>
    <property type="match status" value="1"/>
</dbReference>
<keyword evidence="1" id="KW-1133">Transmembrane helix</keyword>
<dbReference type="AlphaFoldDB" id="A0A2C9UIJ9"/>
<evidence type="ECO:0000256" key="1">
    <source>
        <dbReference type="SAM" id="Phobius"/>
    </source>
</evidence>
<gene>
    <name evidence="2" type="ORF">MANES_15G166900</name>
</gene>
<feature type="transmembrane region" description="Helical" evidence="1">
    <location>
        <begin position="110"/>
        <end position="135"/>
    </location>
</feature>
<dbReference type="PANTHER" id="PTHR12242:SF29">
    <property type="entry name" value="TRANSMEMBRANE PROTEIN"/>
    <property type="match status" value="1"/>
</dbReference>
<organism evidence="2">
    <name type="scientific">Manihot esculenta</name>
    <name type="common">Cassava</name>
    <name type="synonym">Jatropha manihot</name>
    <dbReference type="NCBI Taxonomy" id="3983"/>
    <lineage>
        <taxon>Eukaryota</taxon>
        <taxon>Viridiplantae</taxon>
        <taxon>Streptophyta</taxon>
        <taxon>Embryophyta</taxon>
        <taxon>Tracheophyta</taxon>
        <taxon>Spermatophyta</taxon>
        <taxon>Magnoliopsida</taxon>
        <taxon>eudicotyledons</taxon>
        <taxon>Gunneridae</taxon>
        <taxon>Pentapetalae</taxon>
        <taxon>rosids</taxon>
        <taxon>fabids</taxon>
        <taxon>Malpighiales</taxon>
        <taxon>Euphorbiaceae</taxon>
        <taxon>Crotonoideae</taxon>
        <taxon>Manihoteae</taxon>
        <taxon>Manihot</taxon>
    </lineage>
</organism>
<keyword evidence="1" id="KW-0472">Membrane</keyword>
<accession>A0A2C9UIJ9</accession>
<feature type="transmembrane region" description="Helical" evidence="1">
    <location>
        <begin position="206"/>
        <end position="224"/>
    </location>
</feature>
<evidence type="ECO:0000313" key="2">
    <source>
        <dbReference type="EMBL" id="OAY29722.1"/>
    </source>
</evidence>
<feature type="transmembrane region" description="Helical" evidence="1">
    <location>
        <begin position="263"/>
        <end position="285"/>
    </location>
</feature>
<name>A0A2C9UIJ9_MANES</name>
<feature type="transmembrane region" description="Helical" evidence="1">
    <location>
        <begin position="79"/>
        <end position="98"/>
    </location>
</feature>
<reference evidence="2" key="1">
    <citation type="submission" date="2016-02" db="EMBL/GenBank/DDBJ databases">
        <title>WGS assembly of Manihot esculenta.</title>
        <authorList>
            <person name="Bredeson J.V."/>
            <person name="Prochnik S.E."/>
            <person name="Lyons J.B."/>
            <person name="Schmutz J."/>
            <person name="Grimwood J."/>
            <person name="Vrebalov J."/>
            <person name="Bart R.S."/>
            <person name="Amuge T."/>
            <person name="Ferguson M.E."/>
            <person name="Green R."/>
            <person name="Putnam N."/>
            <person name="Stites J."/>
            <person name="Rounsley S."/>
            <person name="Rokhsar D.S."/>
        </authorList>
    </citation>
    <scope>NUCLEOTIDE SEQUENCE [LARGE SCALE GENOMIC DNA]</scope>
    <source>
        <tissue evidence="2">Leaf</tissue>
    </source>
</reference>
<dbReference type="EMBL" id="CM004401">
    <property type="protein sequence ID" value="OAY29722.1"/>
    <property type="molecule type" value="Genomic_DNA"/>
</dbReference>
<proteinExistence type="predicted"/>
<sequence length="317" mass="36997">MQQLLVTPDSTPLSYWLSWRVLLCAICVFTPMVVAVFITWKHEGFDHLRSCGGKTQQKINHSLFEDRAWRPCLKQIHPIWLLAYRVIAFSVLLASLIAKVSENGFVMFYYYTQWTFTSVTIYFGFGVLLSICGCFQYHKMGTAASNIHHITDDAEQGYHVPLICEERLNVHNARKISNTEEEIYTFQIATVWSYLFQVLYQMNAGAVMLTDFVYWAIIFPFLTIKDYTMNFLTVNMHTINAILLLGDTALNCLPFPWFRFSYFILWTGAFVIFQWIIHACISIWWPYPFLDLSSPYAPLCYTESRLFELLQFLANCI</sequence>
<feature type="transmembrane region" description="Helical" evidence="1">
    <location>
        <begin position="236"/>
        <end position="257"/>
    </location>
</feature>
<keyword evidence="1" id="KW-0812">Transmembrane</keyword>